<evidence type="ECO:0000259" key="2">
    <source>
        <dbReference type="Pfam" id="PF05529"/>
    </source>
</evidence>
<feature type="transmembrane region" description="Helical" evidence="1">
    <location>
        <begin position="6"/>
        <end position="24"/>
    </location>
</feature>
<keyword evidence="1" id="KW-0472">Membrane</keyword>
<dbReference type="EMBL" id="MK071979">
    <property type="protein sequence ID" value="AYV75283.1"/>
    <property type="molecule type" value="Genomic_DNA"/>
</dbReference>
<dbReference type="InterPro" id="IPR040463">
    <property type="entry name" value="BAP29/BAP31_N"/>
</dbReference>
<keyword evidence="1" id="KW-0812">Transmembrane</keyword>
<name>A0A3G4ZNV0_9VIRU</name>
<feature type="transmembrane region" description="Helical" evidence="1">
    <location>
        <begin position="45"/>
        <end position="69"/>
    </location>
</feature>
<protein>
    <recommendedName>
        <fullName evidence="2">BAP29/BAP31 transmembrane domain-containing protein</fullName>
    </recommendedName>
</protein>
<organism evidence="3">
    <name type="scientific">Terrestrivirus sp</name>
    <dbReference type="NCBI Taxonomy" id="2487775"/>
    <lineage>
        <taxon>Viruses</taxon>
        <taxon>Varidnaviria</taxon>
        <taxon>Bamfordvirae</taxon>
        <taxon>Nucleocytoviricota</taxon>
        <taxon>Megaviricetes</taxon>
        <taxon>Imitervirales</taxon>
        <taxon>Mimiviridae</taxon>
        <taxon>Klosneuvirinae</taxon>
    </lineage>
</organism>
<evidence type="ECO:0000313" key="3">
    <source>
        <dbReference type="EMBL" id="AYV75283.1"/>
    </source>
</evidence>
<gene>
    <name evidence="3" type="ORF">Terrestrivirus1_157</name>
</gene>
<sequence length="99" mass="11879">MIQYEILFWLLLCEMGMFVLLSIPSNKFQKRYVVQWIDMFLNNKYTQFIFAFLLLYTLIMTFDAFSSYYKSSSLVDSNTGIEMTNVLSHDHYHSKLFRS</sequence>
<proteinExistence type="predicted"/>
<evidence type="ECO:0000256" key="1">
    <source>
        <dbReference type="SAM" id="Phobius"/>
    </source>
</evidence>
<keyword evidence="1" id="KW-1133">Transmembrane helix</keyword>
<accession>A0A3G4ZNV0</accession>
<feature type="domain" description="BAP29/BAP31 transmembrane" evidence="2">
    <location>
        <begin position="2"/>
        <end position="99"/>
    </location>
</feature>
<reference evidence="3" key="1">
    <citation type="submission" date="2018-10" db="EMBL/GenBank/DDBJ databases">
        <title>Hidden diversity of soil giant viruses.</title>
        <authorList>
            <person name="Schulz F."/>
            <person name="Alteio L."/>
            <person name="Goudeau D."/>
            <person name="Ryan E.M."/>
            <person name="Malmstrom R.R."/>
            <person name="Blanchard J."/>
            <person name="Woyke T."/>
        </authorList>
    </citation>
    <scope>NUCLEOTIDE SEQUENCE</scope>
    <source>
        <strain evidence="3">TEV1</strain>
    </source>
</reference>
<dbReference type="Pfam" id="PF05529">
    <property type="entry name" value="Bap31"/>
    <property type="match status" value="1"/>
</dbReference>